<keyword evidence="3" id="KW-1185">Reference proteome</keyword>
<proteinExistence type="predicted"/>
<comment type="caution">
    <text evidence="2">The sequence shown here is derived from an EMBL/GenBank/DDBJ whole genome shotgun (WGS) entry which is preliminary data.</text>
</comment>
<dbReference type="Proteomes" id="UP001281614">
    <property type="component" value="Unassembled WGS sequence"/>
</dbReference>
<dbReference type="EMBL" id="VYYT01000112">
    <property type="protein sequence ID" value="KAK2769159.1"/>
    <property type="molecule type" value="Genomic_DNA"/>
</dbReference>
<reference evidence="2" key="1">
    <citation type="submission" date="2023-02" db="EMBL/GenBank/DDBJ databases">
        <title>Colletotrichum kahawae CIFC_Que2 genome sequencing and assembly.</title>
        <authorList>
            <person name="Baroncelli R."/>
        </authorList>
    </citation>
    <scope>NUCLEOTIDE SEQUENCE</scope>
    <source>
        <strain evidence="2">CIFC_Que2</strain>
    </source>
</reference>
<organism evidence="2 3">
    <name type="scientific">Colletotrichum kahawae</name>
    <name type="common">Coffee berry disease fungus</name>
    <dbReference type="NCBI Taxonomy" id="34407"/>
    <lineage>
        <taxon>Eukaryota</taxon>
        <taxon>Fungi</taxon>
        <taxon>Dikarya</taxon>
        <taxon>Ascomycota</taxon>
        <taxon>Pezizomycotina</taxon>
        <taxon>Sordariomycetes</taxon>
        <taxon>Hypocreomycetidae</taxon>
        <taxon>Glomerellales</taxon>
        <taxon>Glomerellaceae</taxon>
        <taxon>Colletotrichum</taxon>
        <taxon>Colletotrichum gloeosporioides species complex</taxon>
    </lineage>
</organism>
<name>A0AAD9YL31_COLKA</name>
<dbReference type="AlphaFoldDB" id="A0AAD9YL31"/>
<evidence type="ECO:0000313" key="3">
    <source>
        <dbReference type="Proteomes" id="UP001281614"/>
    </source>
</evidence>
<feature type="region of interest" description="Disordered" evidence="1">
    <location>
        <begin position="1"/>
        <end position="53"/>
    </location>
</feature>
<protein>
    <submittedName>
        <fullName evidence="2">Uncharacterized protein</fullName>
    </submittedName>
</protein>
<accession>A0AAD9YL31</accession>
<evidence type="ECO:0000313" key="2">
    <source>
        <dbReference type="EMBL" id="KAK2769159.1"/>
    </source>
</evidence>
<gene>
    <name evidence="2" type="ORF">CKAH01_00766</name>
</gene>
<sequence>MIDGFQQGRHGHPSKRTNIGQFHLRTLLPTDSRSSSYAVTREPAPTPTRQRLNRTSGLAWRGCAAPFDTHNILTTAHMPVVSSGEWENAQSNDYIILLVMGINEMAPAAWTIAAAALPDQPMARKFHHVMPSFFHPNVNLLDFTAKCGNPCADSTPSDWPVAQQFSTAQGRGHSNDVRQMSE</sequence>
<evidence type="ECO:0000256" key="1">
    <source>
        <dbReference type="SAM" id="MobiDB-lite"/>
    </source>
</evidence>
<feature type="compositionally biased region" description="Polar residues" evidence="1">
    <location>
        <begin position="29"/>
        <end position="38"/>
    </location>
</feature>